<name>A0ABV6BE29_9GAMM</name>
<sequence length="151" mass="17609">MLISQQWYQQPLLLFFSGMLLLALLLNVLAIFGVDFHRAPLFVLPRDNDELSHFTVLAQQFLQQQTASPLTGEPNYYLQREYGVLYYVQTSADFPLDIMQLRHIFQLMLRHQCHSALALVPHNIKSPAQIFALEANIRILDKQQLRNWIKS</sequence>
<dbReference type="RefSeq" id="WP_377244436.1">
    <property type="nucleotide sequence ID" value="NZ_JBHLXP010000003.1"/>
</dbReference>
<keyword evidence="1" id="KW-0472">Membrane</keyword>
<keyword evidence="1" id="KW-1133">Transmembrane helix</keyword>
<accession>A0ABV6BE29</accession>
<dbReference type="Proteomes" id="UP001589813">
    <property type="component" value="Unassembled WGS sequence"/>
</dbReference>
<keyword evidence="1" id="KW-0812">Transmembrane</keyword>
<comment type="caution">
    <text evidence="2">The sequence shown here is derived from an EMBL/GenBank/DDBJ whole genome shotgun (WGS) entry which is preliminary data.</text>
</comment>
<proteinExistence type="predicted"/>
<organism evidence="2 3">
    <name type="scientific">Rheinheimera tilapiae</name>
    <dbReference type="NCBI Taxonomy" id="875043"/>
    <lineage>
        <taxon>Bacteria</taxon>
        <taxon>Pseudomonadati</taxon>
        <taxon>Pseudomonadota</taxon>
        <taxon>Gammaproteobacteria</taxon>
        <taxon>Chromatiales</taxon>
        <taxon>Chromatiaceae</taxon>
        <taxon>Rheinheimera</taxon>
    </lineage>
</organism>
<evidence type="ECO:0000256" key="1">
    <source>
        <dbReference type="SAM" id="Phobius"/>
    </source>
</evidence>
<evidence type="ECO:0000313" key="2">
    <source>
        <dbReference type="EMBL" id="MFC0049136.1"/>
    </source>
</evidence>
<dbReference type="EMBL" id="JBHLXP010000003">
    <property type="protein sequence ID" value="MFC0049136.1"/>
    <property type="molecule type" value="Genomic_DNA"/>
</dbReference>
<protein>
    <submittedName>
        <fullName evidence="2">Uncharacterized protein</fullName>
    </submittedName>
</protein>
<evidence type="ECO:0000313" key="3">
    <source>
        <dbReference type="Proteomes" id="UP001589813"/>
    </source>
</evidence>
<feature type="transmembrane region" description="Helical" evidence="1">
    <location>
        <begin position="12"/>
        <end position="34"/>
    </location>
</feature>
<keyword evidence="3" id="KW-1185">Reference proteome</keyword>
<gene>
    <name evidence="2" type="ORF">ACFFJP_12645</name>
</gene>
<reference evidence="2 3" key="1">
    <citation type="submission" date="2024-09" db="EMBL/GenBank/DDBJ databases">
        <authorList>
            <person name="Sun Q."/>
            <person name="Mori K."/>
        </authorList>
    </citation>
    <scope>NUCLEOTIDE SEQUENCE [LARGE SCALE GENOMIC DNA]</scope>
    <source>
        <strain evidence="2 3">KCTC 23315</strain>
    </source>
</reference>